<evidence type="ECO:0000256" key="1">
    <source>
        <dbReference type="SAM" id="MobiDB-lite"/>
    </source>
</evidence>
<sequence>MNGMCVLPVTGRSTVGIGGERGDNGDNSDGCSTGGGGGGGGGGVGVGVGGGGGGGGGSNGANNSDGGGGSNAGACVTRSGTRNAAAGAISGTDEEINMQVSRKGVTLDQRHPRAQGIRKLQKCLSTTTSHFEVDSASGAAAAFPTVSLFYAQRSTEMRSCSSAVPQASLNYQNILTNTRQYSSFGSIVSTVNFNFNYLYV</sequence>
<gene>
    <name evidence="2" type="ORF">RF55_3624</name>
</gene>
<keyword evidence="3" id="KW-1185">Reference proteome</keyword>
<reference evidence="2 3" key="1">
    <citation type="submission" date="2015-04" db="EMBL/GenBank/DDBJ databases">
        <title>Lasius niger genome sequencing.</title>
        <authorList>
            <person name="Konorov E.A."/>
            <person name="Nikitin M.A."/>
            <person name="Kirill M.V."/>
            <person name="Chang P."/>
        </authorList>
    </citation>
    <scope>NUCLEOTIDE SEQUENCE [LARGE SCALE GENOMIC DNA]</scope>
    <source>
        <tissue evidence="2">Whole</tissue>
    </source>
</reference>
<organism evidence="2 3">
    <name type="scientific">Lasius niger</name>
    <name type="common">Black garden ant</name>
    <dbReference type="NCBI Taxonomy" id="67767"/>
    <lineage>
        <taxon>Eukaryota</taxon>
        <taxon>Metazoa</taxon>
        <taxon>Ecdysozoa</taxon>
        <taxon>Arthropoda</taxon>
        <taxon>Hexapoda</taxon>
        <taxon>Insecta</taxon>
        <taxon>Pterygota</taxon>
        <taxon>Neoptera</taxon>
        <taxon>Endopterygota</taxon>
        <taxon>Hymenoptera</taxon>
        <taxon>Apocrita</taxon>
        <taxon>Aculeata</taxon>
        <taxon>Formicoidea</taxon>
        <taxon>Formicidae</taxon>
        <taxon>Formicinae</taxon>
        <taxon>Lasius</taxon>
        <taxon>Lasius</taxon>
    </lineage>
</organism>
<dbReference type="AlphaFoldDB" id="A0A0J7NUQ6"/>
<dbReference type="STRING" id="67767.A0A0J7NUQ6"/>
<proteinExistence type="predicted"/>
<evidence type="ECO:0000313" key="3">
    <source>
        <dbReference type="Proteomes" id="UP000036403"/>
    </source>
</evidence>
<feature type="region of interest" description="Disordered" evidence="1">
    <location>
        <begin position="14"/>
        <end position="38"/>
    </location>
</feature>
<dbReference type="PaxDb" id="67767-A0A0J7NUQ6"/>
<dbReference type="OrthoDB" id="7635260at2759"/>
<name>A0A0J7NUQ6_LASNI</name>
<protein>
    <submittedName>
        <fullName evidence="2">Syntaxin-binding protein 5</fullName>
    </submittedName>
</protein>
<accession>A0A0J7NUQ6</accession>
<dbReference type="Proteomes" id="UP000036403">
    <property type="component" value="Unassembled WGS sequence"/>
</dbReference>
<comment type="caution">
    <text evidence="2">The sequence shown here is derived from an EMBL/GenBank/DDBJ whole genome shotgun (WGS) entry which is preliminary data.</text>
</comment>
<dbReference type="EMBL" id="LBMM01001542">
    <property type="protein sequence ID" value="KMQ96115.1"/>
    <property type="molecule type" value="Genomic_DNA"/>
</dbReference>
<evidence type="ECO:0000313" key="2">
    <source>
        <dbReference type="EMBL" id="KMQ96115.1"/>
    </source>
</evidence>